<dbReference type="CDD" id="cd06170">
    <property type="entry name" value="LuxR_C_like"/>
    <property type="match status" value="1"/>
</dbReference>
<feature type="domain" description="HTH luxR-type" evidence="3">
    <location>
        <begin position="157"/>
        <end position="222"/>
    </location>
</feature>
<dbReference type="InterPro" id="IPR039420">
    <property type="entry name" value="WalR-like"/>
</dbReference>
<dbReference type="InterPro" id="IPR000792">
    <property type="entry name" value="Tscrpt_reg_LuxR_C"/>
</dbReference>
<dbReference type="SUPFAM" id="SSF46894">
    <property type="entry name" value="C-terminal effector domain of the bipartite response regulators"/>
    <property type="match status" value="1"/>
</dbReference>
<dbReference type="GO" id="GO:0006355">
    <property type="term" value="P:regulation of DNA-templated transcription"/>
    <property type="evidence" value="ECO:0007669"/>
    <property type="project" value="InterPro"/>
</dbReference>
<accession>A0A9X1YKN5</accession>
<dbReference type="SUPFAM" id="SSF52172">
    <property type="entry name" value="CheY-like"/>
    <property type="match status" value="1"/>
</dbReference>
<dbReference type="InterPro" id="IPR016032">
    <property type="entry name" value="Sig_transdc_resp-reg_C-effctor"/>
</dbReference>
<evidence type="ECO:0000313" key="5">
    <source>
        <dbReference type="EMBL" id="MCK9687938.1"/>
    </source>
</evidence>
<dbReference type="PROSITE" id="PS50043">
    <property type="entry name" value="HTH_LUXR_2"/>
    <property type="match status" value="1"/>
</dbReference>
<organism evidence="5 6">
    <name type="scientific">Scleromatobacter humisilvae</name>
    <dbReference type="NCBI Taxonomy" id="2897159"/>
    <lineage>
        <taxon>Bacteria</taxon>
        <taxon>Pseudomonadati</taxon>
        <taxon>Pseudomonadota</taxon>
        <taxon>Betaproteobacteria</taxon>
        <taxon>Burkholderiales</taxon>
        <taxon>Sphaerotilaceae</taxon>
        <taxon>Scleromatobacter</taxon>
    </lineage>
</organism>
<evidence type="ECO:0000259" key="4">
    <source>
        <dbReference type="PROSITE" id="PS50110"/>
    </source>
</evidence>
<comment type="caution">
    <text evidence="5">The sequence shown here is derived from an EMBL/GenBank/DDBJ whole genome shotgun (WGS) entry which is preliminary data.</text>
</comment>
<keyword evidence="6" id="KW-1185">Reference proteome</keyword>
<dbReference type="SMART" id="SM00421">
    <property type="entry name" value="HTH_LUXR"/>
    <property type="match status" value="1"/>
</dbReference>
<sequence>MFANVIQREPLSARLADAREAREGVLIRVLSVGDDPLVHEGIRALLGAERDMELVGEVGSEEFDSIHFMGLLPAVVLMGTDVSCHGAIARLHAFDPSARVIVIASRCGDVRTRRAIDAGAHGCLLSSNVRGALAQAIRAVASGRRFIDGDSAVQLMQSRAEEDLKAREIQVLELVAAGKANKEIAFELSTTEGTVKNYVKRILGKLHASDRTHAVVIGIARGIIEIRATSA</sequence>
<dbReference type="Pfam" id="PF00196">
    <property type="entry name" value="GerE"/>
    <property type="match status" value="1"/>
</dbReference>
<reference evidence="5" key="1">
    <citation type="submission" date="2021-11" db="EMBL/GenBank/DDBJ databases">
        <title>BS-T2-15 a new species belonging to the Comamonadaceae family isolated from the soil of a French oak forest.</title>
        <authorList>
            <person name="Mieszkin S."/>
            <person name="Alain K."/>
        </authorList>
    </citation>
    <scope>NUCLEOTIDE SEQUENCE</scope>
    <source>
        <strain evidence="5">BS-T2-15</strain>
    </source>
</reference>
<dbReference type="GO" id="GO:0003677">
    <property type="term" value="F:DNA binding"/>
    <property type="evidence" value="ECO:0007669"/>
    <property type="project" value="UniProtKB-KW"/>
</dbReference>
<evidence type="ECO:0000256" key="2">
    <source>
        <dbReference type="PROSITE-ProRule" id="PRU00169"/>
    </source>
</evidence>
<dbReference type="AlphaFoldDB" id="A0A9X1YKN5"/>
<feature type="domain" description="Response regulatory" evidence="4">
    <location>
        <begin position="28"/>
        <end position="141"/>
    </location>
</feature>
<evidence type="ECO:0000313" key="6">
    <source>
        <dbReference type="Proteomes" id="UP001139353"/>
    </source>
</evidence>
<dbReference type="RefSeq" id="WP_275683981.1">
    <property type="nucleotide sequence ID" value="NZ_JAJLJH010000006.1"/>
</dbReference>
<dbReference type="Gene3D" id="3.40.50.2300">
    <property type="match status" value="1"/>
</dbReference>
<dbReference type="EMBL" id="JAJLJH010000006">
    <property type="protein sequence ID" value="MCK9687938.1"/>
    <property type="molecule type" value="Genomic_DNA"/>
</dbReference>
<dbReference type="PROSITE" id="PS50110">
    <property type="entry name" value="RESPONSE_REGULATORY"/>
    <property type="match status" value="1"/>
</dbReference>
<gene>
    <name evidence="5" type="ORF">LPC04_19715</name>
</gene>
<dbReference type="GO" id="GO:0000160">
    <property type="term" value="P:phosphorelay signal transduction system"/>
    <property type="evidence" value="ECO:0007669"/>
    <property type="project" value="InterPro"/>
</dbReference>
<proteinExistence type="predicted"/>
<evidence type="ECO:0000256" key="1">
    <source>
        <dbReference type="ARBA" id="ARBA00023125"/>
    </source>
</evidence>
<dbReference type="Proteomes" id="UP001139353">
    <property type="component" value="Unassembled WGS sequence"/>
</dbReference>
<dbReference type="PANTHER" id="PTHR43214">
    <property type="entry name" value="TWO-COMPONENT RESPONSE REGULATOR"/>
    <property type="match status" value="1"/>
</dbReference>
<dbReference type="InterPro" id="IPR011006">
    <property type="entry name" value="CheY-like_superfamily"/>
</dbReference>
<evidence type="ECO:0000259" key="3">
    <source>
        <dbReference type="PROSITE" id="PS50043"/>
    </source>
</evidence>
<protein>
    <submittedName>
        <fullName evidence="5">Response regulator transcription factor</fullName>
    </submittedName>
</protein>
<keyword evidence="1" id="KW-0238">DNA-binding</keyword>
<comment type="caution">
    <text evidence="2">Lacks conserved residue(s) required for the propagation of feature annotation.</text>
</comment>
<dbReference type="PRINTS" id="PR00038">
    <property type="entry name" value="HTHLUXR"/>
</dbReference>
<name>A0A9X1YKN5_9BURK</name>
<dbReference type="InterPro" id="IPR001789">
    <property type="entry name" value="Sig_transdc_resp-reg_receiver"/>
</dbReference>